<feature type="signal peptide" evidence="1">
    <location>
        <begin position="1"/>
        <end position="19"/>
    </location>
</feature>
<dbReference type="InterPro" id="IPR008964">
    <property type="entry name" value="Invasin/intimin_cell_adhesion"/>
</dbReference>
<evidence type="ECO:0000313" key="2">
    <source>
        <dbReference type="EMBL" id="PQB04656.1"/>
    </source>
</evidence>
<keyword evidence="3" id="KW-1185">Reference proteome</keyword>
<feature type="chain" id="PRO_5015690419" description="DUF2141 domain-containing protein" evidence="1">
    <location>
        <begin position="20"/>
        <end position="143"/>
    </location>
</feature>
<dbReference type="RefSeq" id="WP_104812582.1">
    <property type="nucleotide sequence ID" value="NZ_MQUB01000001.1"/>
</dbReference>
<evidence type="ECO:0000256" key="1">
    <source>
        <dbReference type="SAM" id="SignalP"/>
    </source>
</evidence>
<dbReference type="EMBL" id="MQUB01000001">
    <property type="protein sequence ID" value="PQB04656.1"/>
    <property type="molecule type" value="Genomic_DNA"/>
</dbReference>
<dbReference type="AlphaFoldDB" id="A0A2S7KPV0"/>
<reference evidence="2 3" key="1">
    <citation type="submission" date="2016-11" db="EMBL/GenBank/DDBJ databases">
        <title>Trade-off between light-utilization and light-protection in marine flavobacteria.</title>
        <authorList>
            <person name="Kumagai Y."/>
        </authorList>
    </citation>
    <scope>NUCLEOTIDE SEQUENCE [LARGE SCALE GENOMIC DNA]</scope>
    <source>
        <strain evidence="2 3">NBRC 107741</strain>
    </source>
</reference>
<dbReference type="Pfam" id="PF09912">
    <property type="entry name" value="DUF2141"/>
    <property type="match status" value="1"/>
</dbReference>
<evidence type="ECO:0008006" key="4">
    <source>
        <dbReference type="Google" id="ProtNLM"/>
    </source>
</evidence>
<keyword evidence="1" id="KW-0732">Signal</keyword>
<gene>
    <name evidence="2" type="ORF">BST85_06915</name>
</gene>
<name>A0A2S7KPV0_9FLAO</name>
<evidence type="ECO:0000313" key="3">
    <source>
        <dbReference type="Proteomes" id="UP000239800"/>
    </source>
</evidence>
<proteinExistence type="predicted"/>
<sequence length="143" mass="15644">MKTLIILITLTLSTILVRAQSPEAVAVDGTTITVTVPVQSNDGTIYVGLYDESTFMKSEPIKALDSEIVDGKATVTFTDIAAGEYAITLFHDKNGNKQMDFEPNGMPKEMYGVSNNVMSYGPPQWSDAKFEVNGKPISMEIRM</sequence>
<accession>A0A2S7KPV0</accession>
<comment type="caution">
    <text evidence="2">The sequence shown here is derived from an EMBL/GenBank/DDBJ whole genome shotgun (WGS) entry which is preliminary data.</text>
</comment>
<protein>
    <recommendedName>
        <fullName evidence="4">DUF2141 domain-containing protein</fullName>
    </recommendedName>
</protein>
<dbReference type="Proteomes" id="UP000239800">
    <property type="component" value="Unassembled WGS sequence"/>
</dbReference>
<dbReference type="SUPFAM" id="SSF49373">
    <property type="entry name" value="Invasin/intimin cell-adhesion fragments"/>
    <property type="match status" value="1"/>
</dbReference>
<dbReference type="InterPro" id="IPR018673">
    <property type="entry name" value="DUF2141"/>
</dbReference>
<dbReference type="OrthoDB" id="9788332at2"/>
<organism evidence="2 3">
    <name type="scientific">Aureitalea marina</name>
    <dbReference type="NCBI Taxonomy" id="930804"/>
    <lineage>
        <taxon>Bacteria</taxon>
        <taxon>Pseudomonadati</taxon>
        <taxon>Bacteroidota</taxon>
        <taxon>Flavobacteriia</taxon>
        <taxon>Flavobacteriales</taxon>
        <taxon>Flavobacteriaceae</taxon>
        <taxon>Aureitalea</taxon>
    </lineage>
</organism>